<reference evidence="2 3" key="1">
    <citation type="submission" date="2016-10" db="EMBL/GenBank/DDBJ databases">
        <authorList>
            <person name="de Groot N.N."/>
        </authorList>
    </citation>
    <scope>NUCLEOTIDE SEQUENCE [LARGE SCALE GENOMIC DNA]</scope>
    <source>
        <strain evidence="2 3">CGMCC 1.11147</strain>
    </source>
</reference>
<dbReference type="InterPro" id="IPR001845">
    <property type="entry name" value="HTH_ArsR_DNA-bd_dom"/>
</dbReference>
<dbReference type="InterPro" id="IPR000835">
    <property type="entry name" value="HTH_MarR-typ"/>
</dbReference>
<proteinExistence type="predicted"/>
<dbReference type="Gene3D" id="1.10.10.10">
    <property type="entry name" value="Winged helix-like DNA-binding domain superfamily/Winged helix DNA-binding domain"/>
    <property type="match status" value="1"/>
</dbReference>
<dbReference type="InterPro" id="IPR011991">
    <property type="entry name" value="ArsR-like_HTH"/>
</dbReference>
<keyword evidence="3" id="KW-1185">Reference proteome</keyword>
<dbReference type="InterPro" id="IPR036390">
    <property type="entry name" value="WH_DNA-bd_sf"/>
</dbReference>
<dbReference type="EMBL" id="FNIC01000002">
    <property type="protein sequence ID" value="SDN19119.1"/>
    <property type="molecule type" value="Genomic_DNA"/>
</dbReference>
<dbReference type="InterPro" id="IPR036388">
    <property type="entry name" value="WH-like_DNA-bd_sf"/>
</dbReference>
<dbReference type="SUPFAM" id="SSF46785">
    <property type="entry name" value="Winged helix' DNA-binding domain"/>
    <property type="match status" value="1"/>
</dbReference>
<dbReference type="SUPFAM" id="SSF81301">
    <property type="entry name" value="Nucleotidyltransferase"/>
    <property type="match status" value="1"/>
</dbReference>
<dbReference type="AlphaFoldDB" id="A0A1G9ZCP7"/>
<gene>
    <name evidence="2" type="ORF">SAMN05192576_1689</name>
</gene>
<name>A0A1G9ZCP7_9ACTN</name>
<sequence>MKMASPMLLPLLRSRSQGDILAVIMLDPQRERSLSEIAEETGTSVSTVVREVDRLEEGGLVATKRRGNTRLVRAVTDSVVYKPLADLLAVTFGPAAVLRKALAEVPGIERAFIYGSWAARYAQRAGPVPDDIDLLVIGEPDRHVLADAVAEAESVLRREVNVRRVSTQAWVAGNGSFKQTVLSRPVVDVIGTHHE</sequence>
<dbReference type="GO" id="GO:0003700">
    <property type="term" value="F:DNA-binding transcription factor activity"/>
    <property type="evidence" value="ECO:0007669"/>
    <property type="project" value="InterPro"/>
</dbReference>
<dbReference type="InterPro" id="IPR043519">
    <property type="entry name" value="NT_sf"/>
</dbReference>
<dbReference type="CDD" id="cd05403">
    <property type="entry name" value="NT_KNTase_like"/>
    <property type="match status" value="1"/>
</dbReference>
<dbReference type="SMART" id="SM00418">
    <property type="entry name" value="HTH_ARSR"/>
    <property type="match status" value="1"/>
</dbReference>
<organism evidence="2 3">
    <name type="scientific">Nocardioides szechwanensis</name>
    <dbReference type="NCBI Taxonomy" id="1005944"/>
    <lineage>
        <taxon>Bacteria</taxon>
        <taxon>Bacillati</taxon>
        <taxon>Actinomycetota</taxon>
        <taxon>Actinomycetes</taxon>
        <taxon>Propionibacteriales</taxon>
        <taxon>Nocardioidaceae</taxon>
        <taxon>Nocardioides</taxon>
    </lineage>
</organism>
<protein>
    <submittedName>
        <fullName evidence="2">MarR family protein</fullName>
    </submittedName>
</protein>
<evidence type="ECO:0000313" key="2">
    <source>
        <dbReference type="EMBL" id="SDN19119.1"/>
    </source>
</evidence>
<dbReference type="Pfam" id="PF12802">
    <property type="entry name" value="MarR_2"/>
    <property type="match status" value="1"/>
</dbReference>
<dbReference type="CDD" id="cd00090">
    <property type="entry name" value="HTH_ARSR"/>
    <property type="match status" value="1"/>
</dbReference>
<accession>A0A1G9ZCP7</accession>
<evidence type="ECO:0000259" key="1">
    <source>
        <dbReference type="SMART" id="SM00418"/>
    </source>
</evidence>
<feature type="domain" description="HTH arsR-type" evidence="1">
    <location>
        <begin position="7"/>
        <end position="93"/>
    </location>
</feature>
<evidence type="ECO:0000313" key="3">
    <source>
        <dbReference type="Proteomes" id="UP000199004"/>
    </source>
</evidence>
<dbReference type="Proteomes" id="UP000199004">
    <property type="component" value="Unassembled WGS sequence"/>
</dbReference>